<dbReference type="SUPFAM" id="SSF51445">
    <property type="entry name" value="(Trans)glycosidases"/>
    <property type="match status" value="1"/>
</dbReference>
<feature type="domain" description="F5/8 type C" evidence="2">
    <location>
        <begin position="409"/>
        <end position="550"/>
    </location>
</feature>
<organism evidence="3 4">
    <name type="scientific">Cystobacter fuscus (strain ATCC 25194 / DSM 2262 / NBRC 100088 / M29)</name>
    <dbReference type="NCBI Taxonomy" id="1242864"/>
    <lineage>
        <taxon>Bacteria</taxon>
        <taxon>Pseudomonadati</taxon>
        <taxon>Myxococcota</taxon>
        <taxon>Myxococcia</taxon>
        <taxon>Myxococcales</taxon>
        <taxon>Cystobacterineae</taxon>
        <taxon>Archangiaceae</taxon>
        <taxon>Cystobacter</taxon>
    </lineage>
</organism>
<dbReference type="AlphaFoldDB" id="S9PL32"/>
<dbReference type="Pfam" id="PF16657">
    <property type="entry name" value="Malt_amylase_C"/>
    <property type="match status" value="1"/>
</dbReference>
<dbReference type="GO" id="GO:0004556">
    <property type="term" value="F:alpha-amylase activity"/>
    <property type="evidence" value="ECO:0007669"/>
    <property type="project" value="TreeGrafter"/>
</dbReference>
<protein>
    <recommendedName>
        <fullName evidence="2">F5/8 type C domain-containing protein</fullName>
    </recommendedName>
</protein>
<evidence type="ECO:0000256" key="1">
    <source>
        <dbReference type="SAM" id="MobiDB-lite"/>
    </source>
</evidence>
<dbReference type="Pfam" id="PF00128">
    <property type="entry name" value="Alpha-amylase"/>
    <property type="match status" value="1"/>
</dbReference>
<comment type="caution">
    <text evidence="3">The sequence shown here is derived from an EMBL/GenBank/DDBJ whole genome shotgun (WGS) entry which is preliminary data.</text>
</comment>
<name>S9PL32_CYSF2</name>
<reference evidence="3" key="1">
    <citation type="submission" date="2013-05" db="EMBL/GenBank/DDBJ databases">
        <title>Genome assembly of Cystobacter fuscus DSM 2262.</title>
        <authorList>
            <person name="Sharma G."/>
            <person name="Khatri I."/>
            <person name="Kaur C."/>
            <person name="Mayilraj S."/>
            <person name="Subramanian S."/>
        </authorList>
    </citation>
    <scope>NUCLEOTIDE SEQUENCE [LARGE SCALE GENOMIC DNA]</scope>
    <source>
        <strain evidence="3">DSM 2262</strain>
    </source>
</reference>
<gene>
    <name evidence="3" type="ORF">D187_006130</name>
</gene>
<feature type="region of interest" description="Disordered" evidence="1">
    <location>
        <begin position="41"/>
        <end position="68"/>
    </location>
</feature>
<feature type="domain" description="F5/8 type C" evidence="2">
    <location>
        <begin position="161"/>
        <end position="291"/>
    </location>
</feature>
<dbReference type="Gene3D" id="2.60.120.260">
    <property type="entry name" value="Galactose-binding domain-like"/>
    <property type="match status" value="4"/>
</dbReference>
<dbReference type="InterPro" id="IPR006047">
    <property type="entry name" value="GH13_cat_dom"/>
</dbReference>
<dbReference type="InterPro" id="IPR013780">
    <property type="entry name" value="Glyco_hydro_b"/>
</dbReference>
<feature type="domain" description="F5/8 type C" evidence="2">
    <location>
        <begin position="16"/>
        <end position="160"/>
    </location>
</feature>
<dbReference type="InterPro" id="IPR032091">
    <property type="entry name" value="Malt_amylase-like_C"/>
</dbReference>
<dbReference type="PANTHER" id="PTHR10357:SF179">
    <property type="entry name" value="NEUTRAL AND BASIC AMINO ACID TRANSPORT PROTEIN RBAT"/>
    <property type="match status" value="1"/>
</dbReference>
<dbReference type="eggNOG" id="COG3250">
    <property type="taxonomic scope" value="Bacteria"/>
</dbReference>
<dbReference type="EMBL" id="ANAH02000005">
    <property type="protein sequence ID" value="EPX63721.1"/>
    <property type="molecule type" value="Genomic_DNA"/>
</dbReference>
<dbReference type="SUPFAM" id="SSF51011">
    <property type="entry name" value="Glycosyl hydrolase domain"/>
    <property type="match status" value="1"/>
</dbReference>
<dbReference type="Gene3D" id="3.20.20.80">
    <property type="entry name" value="Glycosidases"/>
    <property type="match status" value="1"/>
</dbReference>
<evidence type="ECO:0000259" key="2">
    <source>
        <dbReference type="PROSITE" id="PS50022"/>
    </source>
</evidence>
<dbReference type="PANTHER" id="PTHR10357">
    <property type="entry name" value="ALPHA-AMYLASE FAMILY MEMBER"/>
    <property type="match status" value="1"/>
</dbReference>
<dbReference type="GO" id="GO:0009313">
    <property type="term" value="P:oligosaccharide catabolic process"/>
    <property type="evidence" value="ECO:0007669"/>
    <property type="project" value="TreeGrafter"/>
</dbReference>
<dbReference type="RefSeq" id="WP_002625166.1">
    <property type="nucleotide sequence ID" value="NZ_ANAH02000005.1"/>
</dbReference>
<evidence type="ECO:0000313" key="4">
    <source>
        <dbReference type="Proteomes" id="UP000011682"/>
    </source>
</evidence>
<evidence type="ECO:0000313" key="3">
    <source>
        <dbReference type="EMBL" id="EPX63721.1"/>
    </source>
</evidence>
<dbReference type="SUPFAM" id="SSF49785">
    <property type="entry name" value="Galactose-binding domain-like"/>
    <property type="match status" value="4"/>
</dbReference>
<feature type="domain" description="F5/8 type C" evidence="2">
    <location>
        <begin position="299"/>
        <end position="382"/>
    </location>
</feature>
<keyword evidence="4" id="KW-1185">Reference proteome</keyword>
<proteinExistence type="predicted"/>
<dbReference type="eggNOG" id="COG5498">
    <property type="taxonomic scope" value="Bacteria"/>
</dbReference>
<dbReference type="PROSITE" id="PS50022">
    <property type="entry name" value="FA58C_3"/>
    <property type="match status" value="4"/>
</dbReference>
<dbReference type="InterPro" id="IPR017853">
    <property type="entry name" value="GH"/>
</dbReference>
<sequence>MTMRLLWLWVALAVTSGLIDPLGSQSARAASGNLALTATATASSSGGAGSDAAKARDGSPSTSWKASGATTPQWLQFDLGDLYTLSRVEQSFDALGTWRFRIEASVDGASWATLVDRTTGVAGQVFAEGVNGTFRYVKLTVTGAREGFAASSRELRVFGTNEGDNLAVGRPLSASSSVADYEPGKAADGNTSTYWVAGSASVPQWLRVDLGSPSLVTGVEQNFKDVDTYKFKIEGSGDGTTWTMLLDGGAGVSGQTFSRRVSGTYRYVRLTVLSSASSYWASSTEFKVYGFANLALGRSGSASTVSPGYEISRATDANSATYWCATSASMPQWMMVDLGGLSRVRRVEQTFVDVDTYQFKLEGSADRTTWTVLLDKTAGASGQTWGQELGGNYRYIRLTVYSSAAGHWASSQELKVFGTPLERNLALGVSASSSSLAPGYEPANAVDGNPVSYWVSSSANWPESLTLDLGNLSLIKRIEQSFVDLDTHRFKIEGSPDKTTWTMLLDKTAGVAGKDFIQDVSGGYRYIRLTVLGSAAGHWPSSQELKVIGLGSPLQGRWWESSSGVMRYYPKYYQIDLNTIVSELDDLRARGYSAIELMAPYTGPADVWAGLGATDNYSIDPSIGTMADFQNLIAQAHARGMRVLMFGNVGYARDTAPFFVKAQDDNRNNVYSKERMWFHFRSTPGERWYWSSRAGAYYYAFWGQNIPSYNFNTQEWRDETRKYIKFWMDKGIDGFALDAPDVYDGINVAINNAHITDILRGYDTWANSEGARGPGYVKDWHYNSIQDYTLTNWGGAGYSTIIPAIDTQNPDGLEGLLKSNRDAINAMGGITQTPPSWEIAGVPANKRLLEIATLTTLGTFFYLHNGQHTLLPHESIIPTWSAADQARLWSLMRAQGSYKALSPSGHRVKLNTQDNRRFYAYKRTNREGTVKALVILNYQGSTQSITVNLANTDISMSQTPVDLLSGGSGPAITSASYTVTLPAYGFTVLGVD</sequence>
<dbReference type="Proteomes" id="UP000011682">
    <property type="component" value="Unassembled WGS sequence"/>
</dbReference>
<dbReference type="eggNOG" id="COG0366">
    <property type="taxonomic scope" value="Bacteria"/>
</dbReference>
<dbReference type="Pfam" id="PF00754">
    <property type="entry name" value="F5_F8_type_C"/>
    <property type="match status" value="4"/>
</dbReference>
<dbReference type="SMART" id="SM00642">
    <property type="entry name" value="Aamy"/>
    <property type="match status" value="1"/>
</dbReference>
<dbReference type="InterPro" id="IPR008979">
    <property type="entry name" value="Galactose-bd-like_sf"/>
</dbReference>
<dbReference type="Gene3D" id="2.60.40.1180">
    <property type="entry name" value="Golgi alpha-mannosidase II"/>
    <property type="match status" value="1"/>
</dbReference>
<accession>S9PL32</accession>
<dbReference type="InterPro" id="IPR000421">
    <property type="entry name" value="FA58C"/>
</dbReference>